<dbReference type="eggNOG" id="COG0551">
    <property type="taxonomic scope" value="Bacteria"/>
</dbReference>
<dbReference type="STRING" id="160454.RV10_GL001957"/>
<dbReference type="HOGENOM" id="CLU_1064529_0_0_9"/>
<dbReference type="AlphaFoldDB" id="R2SFX9"/>
<sequence>MGKDKITKEYLINKLHSFVEEHGRVPSSSEFPHRFSVKKQFGSFNDFLISQGFTPTRPISKEVLAQKLEAFIEENNRVPTLREFKNQDAVTRLFGTFKAFLHAYGYKPVEHRELKLLGKRFGRLVVVSKGPYSEKNSQTQWNCQCDCGNIKENVLGTNLVKGYVKSCGCLNRENQQLRKYWVDDTNLKVLNDKPTKLNTTGARGVSYQKKGKLYIATIGFRGKSIYLGSYKTFEEAAAARKAAEKEYYAPILEKYKDRLPE</sequence>
<dbReference type="InterPro" id="IPR036955">
    <property type="entry name" value="AP2/ERF_dom_sf"/>
</dbReference>
<dbReference type="Proteomes" id="UP000013782">
    <property type="component" value="Unassembled WGS sequence"/>
</dbReference>
<dbReference type="InterPro" id="IPR016177">
    <property type="entry name" value="DNA-bd_dom_sf"/>
</dbReference>
<gene>
    <name evidence="1" type="ORF">UAU_01990</name>
</gene>
<dbReference type="RefSeq" id="WP_010756981.1">
    <property type="nucleotide sequence ID" value="NZ_ASWD01000001.1"/>
</dbReference>
<comment type="caution">
    <text evidence="1">The sequence shown here is derived from an EMBL/GenBank/DDBJ whole genome shotgun (WGS) entry which is preliminary data.</text>
</comment>
<dbReference type="PATRIC" id="fig|1158607.3.peg.1958"/>
<dbReference type="Gene3D" id="3.30.730.10">
    <property type="entry name" value="AP2/ERF domain"/>
    <property type="match status" value="1"/>
</dbReference>
<proteinExistence type="predicted"/>
<dbReference type="SUPFAM" id="SSF54171">
    <property type="entry name" value="DNA-binding domain"/>
    <property type="match status" value="1"/>
</dbReference>
<dbReference type="EMBL" id="AJAQ01000015">
    <property type="protein sequence ID" value="EOH94255.1"/>
    <property type="molecule type" value="Genomic_DNA"/>
</dbReference>
<dbReference type="Pfam" id="PF18780">
    <property type="entry name" value="HNH_repeat"/>
    <property type="match status" value="2"/>
</dbReference>
<evidence type="ECO:0000313" key="1">
    <source>
        <dbReference type="EMBL" id="EOH94255.1"/>
    </source>
</evidence>
<evidence type="ECO:0000313" key="2">
    <source>
        <dbReference type="Proteomes" id="UP000013782"/>
    </source>
</evidence>
<protein>
    <submittedName>
        <fullName evidence="1">Uncharacterized protein</fullName>
    </submittedName>
</protein>
<dbReference type="GO" id="GO:0003700">
    <property type="term" value="F:DNA-binding transcription factor activity"/>
    <property type="evidence" value="ECO:0007669"/>
    <property type="project" value="InterPro"/>
</dbReference>
<keyword evidence="2" id="KW-1185">Reference proteome</keyword>
<accession>R2SFX9</accession>
<dbReference type="GO" id="GO:0003677">
    <property type="term" value="F:DNA binding"/>
    <property type="evidence" value="ECO:0007669"/>
    <property type="project" value="InterPro"/>
</dbReference>
<reference evidence="1 2" key="1">
    <citation type="submission" date="2013-02" db="EMBL/GenBank/DDBJ databases">
        <title>The Genome Sequence of Enterococcus pallens BAA-351.</title>
        <authorList>
            <consortium name="The Broad Institute Genome Sequencing Platform"/>
            <consortium name="The Broad Institute Genome Sequencing Center for Infectious Disease"/>
            <person name="Earl A.M."/>
            <person name="Gilmore M.S."/>
            <person name="Lebreton F."/>
            <person name="Walker B."/>
            <person name="Young S.K."/>
            <person name="Zeng Q."/>
            <person name="Gargeya S."/>
            <person name="Fitzgerald M."/>
            <person name="Haas B."/>
            <person name="Abouelleil A."/>
            <person name="Alvarado L."/>
            <person name="Arachchi H.M."/>
            <person name="Berlin A.M."/>
            <person name="Chapman S.B."/>
            <person name="Dewar J."/>
            <person name="Goldberg J."/>
            <person name="Griggs A."/>
            <person name="Gujja S."/>
            <person name="Hansen M."/>
            <person name="Howarth C."/>
            <person name="Imamovic A."/>
            <person name="Larimer J."/>
            <person name="McCowan C."/>
            <person name="Murphy C."/>
            <person name="Neiman D."/>
            <person name="Pearson M."/>
            <person name="Priest M."/>
            <person name="Roberts A."/>
            <person name="Saif S."/>
            <person name="Shea T."/>
            <person name="Sisk P."/>
            <person name="Sykes S."/>
            <person name="Wortman J."/>
            <person name="Nusbaum C."/>
            <person name="Birren B."/>
        </authorList>
    </citation>
    <scope>NUCLEOTIDE SEQUENCE [LARGE SCALE GENOMIC DNA]</scope>
    <source>
        <strain evidence="1 2">ATCC BAA-351</strain>
    </source>
</reference>
<name>R2SFX9_9ENTE</name>
<organism evidence="1 2">
    <name type="scientific">Enterococcus pallens ATCC BAA-351</name>
    <dbReference type="NCBI Taxonomy" id="1158607"/>
    <lineage>
        <taxon>Bacteria</taxon>
        <taxon>Bacillati</taxon>
        <taxon>Bacillota</taxon>
        <taxon>Bacilli</taxon>
        <taxon>Lactobacillales</taxon>
        <taxon>Enterococcaceae</taxon>
        <taxon>Enterococcus</taxon>
    </lineage>
</organism>
<dbReference type="InterPro" id="IPR041025">
    <property type="entry name" value="HNH_repeat"/>
</dbReference>